<reference evidence="2" key="1">
    <citation type="submission" date="2023-06" db="EMBL/GenBank/DDBJ databases">
        <authorList>
            <person name="Kurt Z."/>
        </authorList>
    </citation>
    <scope>NUCLEOTIDE SEQUENCE</scope>
</reference>
<dbReference type="AlphaFoldDB" id="A0AA86QRU8"/>
<accession>A0AA86QRU8</accession>
<dbReference type="EMBL" id="CAXDID020000106">
    <property type="protein sequence ID" value="CAL6028213.1"/>
    <property type="molecule type" value="Genomic_DNA"/>
</dbReference>
<organism evidence="2">
    <name type="scientific">Hexamita inflata</name>
    <dbReference type="NCBI Taxonomy" id="28002"/>
    <lineage>
        <taxon>Eukaryota</taxon>
        <taxon>Metamonada</taxon>
        <taxon>Diplomonadida</taxon>
        <taxon>Hexamitidae</taxon>
        <taxon>Hexamitinae</taxon>
        <taxon>Hexamita</taxon>
    </lineage>
</organism>
<dbReference type="EMBL" id="CAXDID020000373">
    <property type="protein sequence ID" value="CAL6083634.1"/>
    <property type="molecule type" value="Genomic_DNA"/>
</dbReference>
<keyword evidence="5" id="KW-1185">Reference proteome</keyword>
<proteinExistence type="predicted"/>
<evidence type="ECO:0000313" key="2">
    <source>
        <dbReference type="EMBL" id="CAI9959552.1"/>
    </source>
</evidence>
<dbReference type="EMBL" id="CATOUU010000918">
    <property type="protein sequence ID" value="CAI9959552.1"/>
    <property type="molecule type" value="Genomic_DNA"/>
</dbReference>
<evidence type="ECO:0000313" key="5">
    <source>
        <dbReference type="Proteomes" id="UP001642409"/>
    </source>
</evidence>
<comment type="caution">
    <text evidence="2">The sequence shown here is derived from an EMBL/GenBank/DDBJ whole genome shotgun (WGS) entry which is preliminary data.</text>
</comment>
<dbReference type="Proteomes" id="UP001642409">
    <property type="component" value="Unassembled WGS sequence"/>
</dbReference>
<evidence type="ECO:0000313" key="3">
    <source>
        <dbReference type="EMBL" id="CAL6028213.1"/>
    </source>
</evidence>
<name>A0AA86QRU8_9EUKA</name>
<evidence type="ECO:0000313" key="4">
    <source>
        <dbReference type="EMBL" id="CAL6083634.1"/>
    </source>
</evidence>
<protein>
    <submittedName>
        <fullName evidence="2">Uncharacterized protein</fullName>
    </submittedName>
</protein>
<gene>
    <name evidence="3" type="ORF">HINF_LOCUS31701</name>
    <name evidence="1" type="ORF">HINF_LOCUS38229</name>
    <name evidence="2" type="ORF">HINF_LOCUS47197</name>
    <name evidence="4" type="ORF">HINF_LOCUS61819</name>
</gene>
<evidence type="ECO:0000313" key="1">
    <source>
        <dbReference type="EMBL" id="CAI9950584.1"/>
    </source>
</evidence>
<sequence>MLNIQKLDPFNGIYLSIKPGKIKVTDKQLKVLSYYKFSFDQSLILNDINYQNTKKYTPQLFQPVLISGSIYCQFFDTVYKLSKQQLERVVDIPESQNIIGNIFSKQDRLFVQTKNGVYVLQDNQFVFYKQISGQFFQFCNEVFVFNTADQSVFKLTDDFQLELICQVVNSYDVHLCSGGILVIKQDGFNNYTCVDMINGKSTVVKHDSSFSEQNINKYLHLGSAGIQLYDKIMVRLFGEDFPKLVKVTYTQYLINQTYDQPQYINGIKEIISIQNQKQYQQNQKMISVKTGICKIRSQFKQLKQLNQSSQIQVLEKIQPLTEKLQVLTNRFVSLAQDEVCQ</sequence>
<reference evidence="3 5" key="2">
    <citation type="submission" date="2024-07" db="EMBL/GenBank/DDBJ databases">
        <authorList>
            <person name="Akdeniz Z."/>
        </authorList>
    </citation>
    <scope>NUCLEOTIDE SEQUENCE [LARGE SCALE GENOMIC DNA]</scope>
</reference>
<dbReference type="EMBL" id="CATOUU010000813">
    <property type="protein sequence ID" value="CAI9950584.1"/>
    <property type="molecule type" value="Genomic_DNA"/>
</dbReference>